<keyword evidence="2" id="KW-0812">Transmembrane</keyword>
<dbReference type="AlphaFoldDB" id="A0AAD6I5Z8"/>
<comment type="caution">
    <text evidence="4">The sequence shown here is derived from an EMBL/GenBank/DDBJ whole genome shotgun (WGS) entry which is preliminary data.</text>
</comment>
<reference evidence="4" key="2">
    <citation type="submission" date="2023-01" db="EMBL/GenBank/DDBJ databases">
        <authorList>
            <person name="Petersen C."/>
        </authorList>
    </citation>
    <scope>NUCLEOTIDE SEQUENCE</scope>
    <source>
        <strain evidence="4">IBT 15450</strain>
    </source>
</reference>
<accession>A0AAD6I5Z8</accession>
<feature type="region of interest" description="Disordered" evidence="1">
    <location>
        <begin position="166"/>
        <end position="188"/>
    </location>
</feature>
<evidence type="ECO:0000256" key="2">
    <source>
        <dbReference type="SAM" id="Phobius"/>
    </source>
</evidence>
<dbReference type="Proteomes" id="UP001219568">
    <property type="component" value="Unassembled WGS sequence"/>
</dbReference>
<proteinExistence type="predicted"/>
<feature type="chain" id="PRO_5042232297" evidence="3">
    <location>
        <begin position="18"/>
        <end position="213"/>
    </location>
</feature>
<keyword evidence="2" id="KW-1133">Transmembrane helix</keyword>
<feature type="compositionally biased region" description="Low complexity" evidence="1">
    <location>
        <begin position="167"/>
        <end position="188"/>
    </location>
</feature>
<reference evidence="4" key="1">
    <citation type="journal article" date="2023" name="IMA Fungus">
        <title>Comparative genomic study of the Penicillium genus elucidates a diverse pangenome and 15 lateral gene transfer events.</title>
        <authorList>
            <person name="Petersen C."/>
            <person name="Sorensen T."/>
            <person name="Nielsen M.R."/>
            <person name="Sondergaard T.E."/>
            <person name="Sorensen J.L."/>
            <person name="Fitzpatrick D.A."/>
            <person name="Frisvad J.C."/>
            <person name="Nielsen K.L."/>
        </authorList>
    </citation>
    <scope>NUCLEOTIDE SEQUENCE</scope>
    <source>
        <strain evidence="4">IBT 15450</strain>
    </source>
</reference>
<sequence length="213" mass="22197">MHPKTLAILFLSALAAAEVEKRQGDYDDYYNSLMSQLNSLETDTNYMDYLTAYSNLPTDYSAYLPDPSDSPSTGLNLDSNNFPSMTAAPSINMPSGLSADMPPPSIQSVLVTAVPMSFLSQIGNPSARSSIFSEIHNGHYPSWYQDLPNSVKDWVSSHYATATGPMPTGVTSSGGSSSNSNSGSGVPGAAAPSGVIATGLMGAAAILAVAVML</sequence>
<feature type="transmembrane region" description="Helical" evidence="2">
    <location>
        <begin position="189"/>
        <end position="212"/>
    </location>
</feature>
<feature type="signal peptide" evidence="3">
    <location>
        <begin position="1"/>
        <end position="17"/>
    </location>
</feature>
<keyword evidence="2" id="KW-0472">Membrane</keyword>
<gene>
    <name evidence="4" type="ORF">N7460_010895</name>
</gene>
<evidence type="ECO:0000313" key="5">
    <source>
        <dbReference type="Proteomes" id="UP001219568"/>
    </source>
</evidence>
<evidence type="ECO:0000256" key="3">
    <source>
        <dbReference type="SAM" id="SignalP"/>
    </source>
</evidence>
<keyword evidence="5" id="KW-1185">Reference proteome</keyword>
<protein>
    <submittedName>
        <fullName evidence="4">Uncharacterized protein</fullName>
    </submittedName>
</protein>
<evidence type="ECO:0000313" key="4">
    <source>
        <dbReference type="EMBL" id="KAJ6030629.1"/>
    </source>
</evidence>
<dbReference type="EMBL" id="JAQJZL010000014">
    <property type="protein sequence ID" value="KAJ6030629.1"/>
    <property type="molecule type" value="Genomic_DNA"/>
</dbReference>
<keyword evidence="3" id="KW-0732">Signal</keyword>
<name>A0AAD6I5Z8_PENCN</name>
<organism evidence="4 5">
    <name type="scientific">Penicillium canescens</name>
    <dbReference type="NCBI Taxonomy" id="5083"/>
    <lineage>
        <taxon>Eukaryota</taxon>
        <taxon>Fungi</taxon>
        <taxon>Dikarya</taxon>
        <taxon>Ascomycota</taxon>
        <taxon>Pezizomycotina</taxon>
        <taxon>Eurotiomycetes</taxon>
        <taxon>Eurotiomycetidae</taxon>
        <taxon>Eurotiales</taxon>
        <taxon>Aspergillaceae</taxon>
        <taxon>Penicillium</taxon>
    </lineage>
</organism>
<evidence type="ECO:0000256" key="1">
    <source>
        <dbReference type="SAM" id="MobiDB-lite"/>
    </source>
</evidence>